<feature type="domain" description="Rhodanese" evidence="17">
    <location>
        <begin position="37"/>
        <end position="81"/>
    </location>
</feature>
<comment type="catalytic activity">
    <reaction evidence="15">
        <text>sarcosine + O2 + H2O = formaldehyde + glycine + H2O2</text>
        <dbReference type="Rhea" id="RHEA:13313"/>
        <dbReference type="ChEBI" id="CHEBI:15377"/>
        <dbReference type="ChEBI" id="CHEBI:15379"/>
        <dbReference type="ChEBI" id="CHEBI:16240"/>
        <dbReference type="ChEBI" id="CHEBI:16842"/>
        <dbReference type="ChEBI" id="CHEBI:57305"/>
        <dbReference type="ChEBI" id="CHEBI:57433"/>
    </reaction>
</comment>
<keyword evidence="9 18" id="KW-0560">Oxidoreductase</keyword>
<reference evidence="18 19" key="1">
    <citation type="submission" date="2024-06" db="EMBL/GenBank/DDBJ databases">
        <title>Genomic Encyclopedia of Type Strains, Phase IV (KMG-IV): sequencing the most valuable type-strain genomes for metagenomic binning, comparative biology and taxonomic classification.</title>
        <authorList>
            <person name="Goeker M."/>
        </authorList>
    </citation>
    <scope>NUCLEOTIDE SEQUENCE [LARGE SCALE GENOMIC DNA]</scope>
    <source>
        <strain evidence="18 19">DSM 100022</strain>
    </source>
</reference>
<dbReference type="Gene3D" id="3.50.50.60">
    <property type="entry name" value="FAD/NAD(P)-binding domain"/>
    <property type="match status" value="1"/>
</dbReference>
<comment type="cofactor">
    <cofactor evidence="1">
        <name>FMN</name>
        <dbReference type="ChEBI" id="CHEBI:58210"/>
    </cofactor>
</comment>
<organism evidence="18 19">
    <name type="scientific">Mesorhizobium robiniae</name>
    <dbReference type="NCBI Taxonomy" id="559315"/>
    <lineage>
        <taxon>Bacteria</taxon>
        <taxon>Pseudomonadati</taxon>
        <taxon>Pseudomonadota</taxon>
        <taxon>Alphaproteobacteria</taxon>
        <taxon>Hyphomicrobiales</taxon>
        <taxon>Phyllobacteriaceae</taxon>
        <taxon>Mesorhizobium</taxon>
    </lineage>
</organism>
<gene>
    <name evidence="18" type="ORF">ABID19_003203</name>
</gene>
<keyword evidence="7" id="KW-0547">Nucleotide-binding</keyword>
<evidence type="ECO:0000256" key="11">
    <source>
        <dbReference type="ARBA" id="ARBA00044044"/>
    </source>
</evidence>
<comment type="similarity">
    <text evidence="10">Belongs to the SoxB family.</text>
</comment>
<keyword evidence="5" id="KW-0285">Flavoprotein</keyword>
<dbReference type="Proteomes" id="UP001549204">
    <property type="component" value="Unassembled WGS sequence"/>
</dbReference>
<dbReference type="PROSITE" id="PS50206">
    <property type="entry name" value="RHODANESE_3"/>
    <property type="match status" value="1"/>
</dbReference>
<evidence type="ECO:0000256" key="9">
    <source>
        <dbReference type="ARBA" id="ARBA00023002"/>
    </source>
</evidence>
<keyword evidence="8" id="KW-0274">FAD</keyword>
<name>A0ABV2GPF8_9HYPH</name>
<dbReference type="EMBL" id="JBEPMC010000005">
    <property type="protein sequence ID" value="MET3580165.1"/>
    <property type="molecule type" value="Genomic_DNA"/>
</dbReference>
<dbReference type="InterPro" id="IPR036188">
    <property type="entry name" value="FAD/NAD-bd_sf"/>
</dbReference>
<evidence type="ECO:0000313" key="19">
    <source>
        <dbReference type="Proteomes" id="UP001549204"/>
    </source>
</evidence>
<sequence length="419" mass="45815">MSVMRYSAFSIFLNGLRKNTGWTSAWRFPEPKPHYDIIIVGGGGHGLATAHYLAKEHGITNVAVLEKGYIGSGNVGRNTTIIRSNYLLPGNNPFYELSLKLWEGLEQDLNYNAMVSQRGVINICHNDSQFAAYMRRGNAMRLHGVDAELLDRDQVKSMLPFLDFDNARFPVQGGLLQRRGGTVRHDAVAWGYARAADARGVDIIQHCEVTGIRRENGRVVGVETSRGFIGCNKLALAAAGNSSRVAAMADLRLPIESHVLQAFVSEGLKPFIDCVVIFGAGHFYVSQSDKGGLVFGGDIDGYNSYAQRGNLATVEHVAEAGVALIPALSRVRVLRSWGGIMDMSMDGSPIIDRTHIDNLYLNAGWCYGGFKATPASGYCFAHLLARGEPHATTAQMRLDRFERGYAIDERGLGAQPNLH</sequence>
<dbReference type="InterPro" id="IPR001763">
    <property type="entry name" value="Rhodanese-like_dom"/>
</dbReference>
<keyword evidence="4" id="KW-0963">Cytoplasm</keyword>
<dbReference type="SUPFAM" id="SSF51905">
    <property type="entry name" value="FAD/NAD(P)-binding domain"/>
    <property type="match status" value="1"/>
</dbReference>
<evidence type="ECO:0000256" key="2">
    <source>
        <dbReference type="ARBA" id="ARBA00001974"/>
    </source>
</evidence>
<dbReference type="Pfam" id="PF01266">
    <property type="entry name" value="DAO"/>
    <property type="match status" value="1"/>
</dbReference>
<evidence type="ECO:0000256" key="14">
    <source>
        <dbReference type="ARBA" id="ARBA00044295"/>
    </source>
</evidence>
<evidence type="ECO:0000256" key="12">
    <source>
        <dbReference type="ARBA" id="ARBA00044150"/>
    </source>
</evidence>
<keyword evidence="19" id="KW-1185">Reference proteome</keyword>
<dbReference type="InterPro" id="IPR006076">
    <property type="entry name" value="FAD-dep_OxRdtase"/>
</dbReference>
<evidence type="ECO:0000256" key="1">
    <source>
        <dbReference type="ARBA" id="ARBA00001917"/>
    </source>
</evidence>
<protein>
    <recommendedName>
        <fullName evidence="12">Sarcosine oxidase subunit beta</fullName>
        <ecNumber evidence="11">1.5.3.24</ecNumber>
    </recommendedName>
    <alternativeName>
        <fullName evidence="13">Sarcosine oxidase (5,10-methylenetetrahydrofolate-forming) subunit beta</fullName>
    </alternativeName>
    <alternativeName>
        <fullName evidence="14">Tetrameric sarcosine oxidase subunit beta</fullName>
    </alternativeName>
</protein>
<accession>A0ABV2GPF8</accession>
<comment type="subcellular location">
    <subcellularLocation>
        <location evidence="3">Cytoplasm</location>
    </subcellularLocation>
</comment>
<dbReference type="SUPFAM" id="SSF54373">
    <property type="entry name" value="FAD-linked reductases, C-terminal domain"/>
    <property type="match status" value="1"/>
</dbReference>
<dbReference type="GO" id="GO:0008115">
    <property type="term" value="F:sarcosine oxidase activity"/>
    <property type="evidence" value="ECO:0007669"/>
    <property type="project" value="UniProtKB-EC"/>
</dbReference>
<dbReference type="EC" id="1.5.3.24" evidence="11"/>
<evidence type="ECO:0000259" key="17">
    <source>
        <dbReference type="PROSITE" id="PS50206"/>
    </source>
</evidence>
<evidence type="ECO:0000256" key="16">
    <source>
        <dbReference type="ARBA" id="ARBA00048917"/>
    </source>
</evidence>
<dbReference type="NCBIfam" id="TIGR01373">
    <property type="entry name" value="soxB"/>
    <property type="match status" value="1"/>
</dbReference>
<evidence type="ECO:0000313" key="18">
    <source>
        <dbReference type="EMBL" id="MET3580165.1"/>
    </source>
</evidence>
<comment type="caution">
    <text evidence="18">The sequence shown here is derived from an EMBL/GenBank/DDBJ whole genome shotgun (WGS) entry which is preliminary data.</text>
</comment>
<dbReference type="PANTHER" id="PTHR13847">
    <property type="entry name" value="SARCOSINE DEHYDROGENASE-RELATED"/>
    <property type="match status" value="1"/>
</dbReference>
<keyword evidence="6" id="KW-0288">FMN</keyword>
<comment type="catalytic activity">
    <reaction evidence="16">
        <text>sarcosine + (6S)-5,6,7,8-tetrahydrofolate + O2 = (6R)-5,10-methylene-5,6,7,8-tetrahydrofolate + glycine + H2O2</text>
        <dbReference type="Rhea" id="RHEA:70455"/>
        <dbReference type="ChEBI" id="CHEBI:15379"/>
        <dbReference type="ChEBI" id="CHEBI:15636"/>
        <dbReference type="ChEBI" id="CHEBI:16240"/>
        <dbReference type="ChEBI" id="CHEBI:57305"/>
        <dbReference type="ChEBI" id="CHEBI:57433"/>
        <dbReference type="ChEBI" id="CHEBI:57453"/>
        <dbReference type="EC" id="1.5.3.24"/>
    </reaction>
</comment>
<dbReference type="InterPro" id="IPR006278">
    <property type="entry name" value="SoxB"/>
</dbReference>
<comment type="cofactor">
    <cofactor evidence="2">
        <name>FAD</name>
        <dbReference type="ChEBI" id="CHEBI:57692"/>
    </cofactor>
</comment>
<evidence type="ECO:0000256" key="6">
    <source>
        <dbReference type="ARBA" id="ARBA00022643"/>
    </source>
</evidence>
<evidence type="ECO:0000256" key="7">
    <source>
        <dbReference type="ARBA" id="ARBA00022741"/>
    </source>
</evidence>
<evidence type="ECO:0000256" key="10">
    <source>
        <dbReference type="ARBA" id="ARBA00043973"/>
    </source>
</evidence>
<proteinExistence type="inferred from homology"/>
<evidence type="ECO:0000256" key="3">
    <source>
        <dbReference type="ARBA" id="ARBA00004496"/>
    </source>
</evidence>
<evidence type="ECO:0000256" key="15">
    <source>
        <dbReference type="ARBA" id="ARBA00047316"/>
    </source>
</evidence>
<dbReference type="Gene3D" id="3.30.9.10">
    <property type="entry name" value="D-Amino Acid Oxidase, subunit A, domain 2"/>
    <property type="match status" value="1"/>
</dbReference>
<evidence type="ECO:0000256" key="4">
    <source>
        <dbReference type="ARBA" id="ARBA00022490"/>
    </source>
</evidence>
<evidence type="ECO:0000256" key="8">
    <source>
        <dbReference type="ARBA" id="ARBA00022827"/>
    </source>
</evidence>
<dbReference type="PANTHER" id="PTHR13847:SF287">
    <property type="entry name" value="FAD-DEPENDENT OXIDOREDUCTASE DOMAIN-CONTAINING PROTEIN 1"/>
    <property type="match status" value="1"/>
</dbReference>
<evidence type="ECO:0000256" key="5">
    <source>
        <dbReference type="ARBA" id="ARBA00022630"/>
    </source>
</evidence>
<evidence type="ECO:0000256" key="13">
    <source>
        <dbReference type="ARBA" id="ARBA00044216"/>
    </source>
</evidence>